<dbReference type="SUPFAM" id="SSF81606">
    <property type="entry name" value="PP2C-like"/>
    <property type="match status" value="1"/>
</dbReference>
<reference evidence="2 3" key="1">
    <citation type="journal article" date="2012" name="BMC Genomics">
        <title>Comparative genomics of the white-rot fungi, Phanerochaete carnosa and P. chrysosporium, to elucidate the genetic basis of the distinct wood types they colonize.</title>
        <authorList>
            <person name="Suzuki H."/>
            <person name="MacDonald J."/>
            <person name="Syed K."/>
            <person name="Salamov A."/>
            <person name="Hori C."/>
            <person name="Aerts A."/>
            <person name="Henrissat B."/>
            <person name="Wiebenga A."/>
            <person name="vanKuyk P.A."/>
            <person name="Barry K."/>
            <person name="Lindquist E."/>
            <person name="LaButti K."/>
            <person name="Lapidus A."/>
            <person name="Lucas S."/>
            <person name="Coutinho P."/>
            <person name="Gong Y."/>
            <person name="Samejima M."/>
            <person name="Mahadevan R."/>
            <person name="Abou-Zaid M."/>
            <person name="de Vries R.P."/>
            <person name="Igarashi K."/>
            <person name="Yadav J.S."/>
            <person name="Grigoriev I.V."/>
            <person name="Master E.R."/>
        </authorList>
    </citation>
    <scope>NUCLEOTIDE SEQUENCE [LARGE SCALE GENOMIC DNA]</scope>
    <source>
        <strain evidence="2 3">HHB-10118-sp</strain>
    </source>
</reference>
<dbReference type="PANTHER" id="PTHR13832">
    <property type="entry name" value="PROTEIN PHOSPHATASE 2C"/>
    <property type="match status" value="1"/>
</dbReference>
<evidence type="ECO:0000313" key="2">
    <source>
        <dbReference type="EMBL" id="EKM54347.1"/>
    </source>
</evidence>
<dbReference type="InParanoid" id="K5WVA5"/>
<dbReference type="InterPro" id="IPR001932">
    <property type="entry name" value="PPM-type_phosphatase-like_dom"/>
</dbReference>
<accession>K5WVA5</accession>
<dbReference type="AlphaFoldDB" id="K5WVA5"/>
<protein>
    <recommendedName>
        <fullName evidence="1">PPM-type phosphatase domain-containing protein</fullName>
    </recommendedName>
</protein>
<feature type="domain" description="PPM-type phosphatase" evidence="1">
    <location>
        <begin position="42"/>
        <end position="402"/>
    </location>
</feature>
<dbReference type="KEGG" id="pco:PHACADRAFT_96699"/>
<dbReference type="Pfam" id="PF00481">
    <property type="entry name" value="PP2C"/>
    <property type="match status" value="1"/>
</dbReference>
<dbReference type="HOGENOM" id="CLU_020130_0_0_1"/>
<dbReference type="OrthoDB" id="420076at2759"/>
<evidence type="ECO:0000259" key="1">
    <source>
        <dbReference type="PROSITE" id="PS51746"/>
    </source>
</evidence>
<sequence>MGYGDEGRWTYKLLYEPALTDELRRLANPRSTANIDSVTFQPCRSYEQRSQDRYVVQRWDVGGSVWVFTGIFDGHVNHDTVEYATEKLPPLVRTSLEGLLAQATSPSPARISDLLSQAIAEVDSAIMSDFLSMFAQSNVDVCNARPEFMRPFINDHTRGGRHYQRVSCALGGTTALLTLYNERRGDLWVANVGDCCAVLGTWDRSRWSATLINSIHNGNNATELNRVRSEHPPQERCVKDERILGWLAPTRALGDFWLKLPRVYTENVFIHFDGMKRESLRKYLPRLQTPPYVCAKADVYHRRVRGRQGGASPCDGFLITCTDGMLDLAHSEPLQISQQLIDGWVGVIGRALQKRHAHPPNLALALLRESVGGEDAELVSRNLTVEMDERWMDDTTILVQRFT</sequence>
<dbReference type="Proteomes" id="UP000008370">
    <property type="component" value="Unassembled WGS sequence"/>
</dbReference>
<evidence type="ECO:0000313" key="3">
    <source>
        <dbReference type="Proteomes" id="UP000008370"/>
    </source>
</evidence>
<dbReference type="STRING" id="650164.K5WVA5"/>
<keyword evidence="3" id="KW-1185">Reference proteome</keyword>
<dbReference type="EMBL" id="JH930473">
    <property type="protein sequence ID" value="EKM54347.1"/>
    <property type="molecule type" value="Genomic_DNA"/>
</dbReference>
<dbReference type="InterPro" id="IPR015655">
    <property type="entry name" value="PP2C"/>
</dbReference>
<dbReference type="PANTHER" id="PTHR13832:SF792">
    <property type="entry name" value="GM14286P"/>
    <property type="match status" value="1"/>
</dbReference>
<dbReference type="RefSeq" id="XP_007397045.1">
    <property type="nucleotide sequence ID" value="XM_007396983.1"/>
</dbReference>
<proteinExistence type="predicted"/>
<dbReference type="Gene3D" id="3.60.40.10">
    <property type="entry name" value="PPM-type phosphatase domain"/>
    <property type="match status" value="1"/>
</dbReference>
<dbReference type="GeneID" id="18920945"/>
<gene>
    <name evidence="2" type="ORF">PHACADRAFT_96699</name>
</gene>
<name>K5WVA5_PHACS</name>
<dbReference type="GO" id="GO:0004722">
    <property type="term" value="F:protein serine/threonine phosphatase activity"/>
    <property type="evidence" value="ECO:0007669"/>
    <property type="project" value="InterPro"/>
</dbReference>
<dbReference type="PROSITE" id="PS51746">
    <property type="entry name" value="PPM_2"/>
    <property type="match status" value="1"/>
</dbReference>
<dbReference type="CDD" id="cd00143">
    <property type="entry name" value="PP2Cc"/>
    <property type="match status" value="1"/>
</dbReference>
<dbReference type="InterPro" id="IPR036457">
    <property type="entry name" value="PPM-type-like_dom_sf"/>
</dbReference>
<dbReference type="SMART" id="SM00332">
    <property type="entry name" value="PP2Cc"/>
    <property type="match status" value="1"/>
</dbReference>
<organism evidence="2 3">
    <name type="scientific">Phanerochaete carnosa (strain HHB-10118-sp)</name>
    <name type="common">White-rot fungus</name>
    <name type="synonym">Peniophora carnosa</name>
    <dbReference type="NCBI Taxonomy" id="650164"/>
    <lineage>
        <taxon>Eukaryota</taxon>
        <taxon>Fungi</taxon>
        <taxon>Dikarya</taxon>
        <taxon>Basidiomycota</taxon>
        <taxon>Agaricomycotina</taxon>
        <taxon>Agaricomycetes</taxon>
        <taxon>Polyporales</taxon>
        <taxon>Phanerochaetaceae</taxon>
        <taxon>Phanerochaete</taxon>
    </lineage>
</organism>